<evidence type="ECO:0000256" key="7">
    <source>
        <dbReference type="HAMAP-Rule" id="MF_00910"/>
    </source>
</evidence>
<evidence type="ECO:0000256" key="5">
    <source>
        <dbReference type="ARBA" id="ARBA00023136"/>
    </source>
</evidence>
<comment type="similarity">
    <text evidence="7">Belongs to the FtsL family.</text>
</comment>
<dbReference type="RefSeq" id="WP_084098750.1">
    <property type="nucleotide sequence ID" value="NZ_FWXK01000003.1"/>
</dbReference>
<proteinExistence type="inferred from homology"/>
<accession>A0A1W1YLM2</accession>
<evidence type="ECO:0000256" key="1">
    <source>
        <dbReference type="ARBA" id="ARBA00022475"/>
    </source>
</evidence>
<dbReference type="OrthoDB" id="2134768at2"/>
<keyword evidence="2 7" id="KW-0132">Cell division</keyword>
<name>A0A1W1YLM2_9LACT</name>
<keyword evidence="1 7" id="KW-1003">Cell membrane</keyword>
<dbReference type="STRING" id="371602.SAMN04487984_0766"/>
<dbReference type="InterPro" id="IPR011922">
    <property type="entry name" value="Cell_div_FtsL"/>
</dbReference>
<evidence type="ECO:0000256" key="4">
    <source>
        <dbReference type="ARBA" id="ARBA00022989"/>
    </source>
</evidence>
<reference evidence="11" key="1">
    <citation type="submission" date="2017-04" db="EMBL/GenBank/DDBJ databases">
        <authorList>
            <person name="Varghese N."/>
            <person name="Submissions S."/>
        </authorList>
    </citation>
    <scope>NUCLEOTIDE SEQUENCE [LARGE SCALE GENOMIC DNA]</scope>
    <source>
        <strain evidence="11">DSM 21500</strain>
    </source>
</reference>
<comment type="function">
    <text evidence="7">Essential cell division protein.</text>
</comment>
<comment type="subcellular location">
    <subcellularLocation>
        <location evidence="7">Cell membrane</location>
        <topology evidence="7">Single-pass type II membrane protein</topology>
    </subcellularLocation>
    <text evidence="7">Localizes to the division septum where it forms a ring structure.</text>
</comment>
<feature type="transmembrane region" description="Helical" evidence="7">
    <location>
        <begin position="57"/>
        <end position="76"/>
    </location>
</feature>
<protein>
    <recommendedName>
        <fullName evidence="7 8">Cell division protein FtsL</fullName>
    </recommendedName>
</protein>
<keyword evidence="5 7" id="KW-0472">Membrane</keyword>
<dbReference type="Proteomes" id="UP000243884">
    <property type="component" value="Unassembled WGS sequence"/>
</dbReference>
<evidence type="ECO:0000256" key="2">
    <source>
        <dbReference type="ARBA" id="ARBA00022618"/>
    </source>
</evidence>
<evidence type="ECO:0000313" key="10">
    <source>
        <dbReference type="EMBL" id="SMC36701.1"/>
    </source>
</evidence>
<organism evidence="10 11">
    <name type="scientific">Aerococcus suis</name>
    <dbReference type="NCBI Taxonomy" id="371602"/>
    <lineage>
        <taxon>Bacteria</taxon>
        <taxon>Bacillati</taxon>
        <taxon>Bacillota</taxon>
        <taxon>Bacilli</taxon>
        <taxon>Lactobacillales</taxon>
        <taxon>Aerococcaceae</taxon>
        <taxon>Aerococcus</taxon>
    </lineage>
</organism>
<evidence type="ECO:0000256" key="8">
    <source>
        <dbReference type="NCBIfam" id="TIGR02209"/>
    </source>
</evidence>
<dbReference type="GO" id="GO:0032153">
    <property type="term" value="C:cell division site"/>
    <property type="evidence" value="ECO:0007669"/>
    <property type="project" value="UniProtKB-UniRule"/>
</dbReference>
<evidence type="ECO:0000256" key="6">
    <source>
        <dbReference type="ARBA" id="ARBA00023306"/>
    </source>
</evidence>
<dbReference type="GO" id="GO:0005886">
    <property type="term" value="C:plasma membrane"/>
    <property type="evidence" value="ECO:0007669"/>
    <property type="project" value="UniProtKB-SubCell"/>
</dbReference>
<dbReference type="GO" id="GO:0043093">
    <property type="term" value="P:FtsZ-dependent cytokinesis"/>
    <property type="evidence" value="ECO:0007669"/>
    <property type="project" value="UniProtKB-UniRule"/>
</dbReference>
<dbReference type="EMBL" id="FWXK01000003">
    <property type="protein sequence ID" value="SMC36701.1"/>
    <property type="molecule type" value="Genomic_DNA"/>
</dbReference>
<feature type="coiled-coil region" evidence="9">
    <location>
        <begin position="74"/>
        <end position="108"/>
    </location>
</feature>
<evidence type="ECO:0000256" key="3">
    <source>
        <dbReference type="ARBA" id="ARBA00022692"/>
    </source>
</evidence>
<dbReference type="HAMAP" id="MF_00910">
    <property type="entry name" value="FtsL"/>
    <property type="match status" value="1"/>
</dbReference>
<evidence type="ECO:0000256" key="9">
    <source>
        <dbReference type="SAM" id="Coils"/>
    </source>
</evidence>
<dbReference type="NCBIfam" id="TIGR02209">
    <property type="entry name" value="ftsL_broad"/>
    <property type="match status" value="1"/>
</dbReference>
<keyword evidence="6 7" id="KW-0131">Cell cycle</keyword>
<keyword evidence="11" id="KW-1185">Reference proteome</keyword>
<keyword evidence="9" id="KW-0175">Coiled coil</keyword>
<dbReference type="AlphaFoldDB" id="A0A1W1YLM2"/>
<keyword evidence="4 7" id="KW-1133">Transmembrane helix</keyword>
<gene>
    <name evidence="7" type="primary">ftsL</name>
    <name evidence="10" type="ORF">SAMN04487984_0766</name>
</gene>
<keyword evidence="3 7" id="KW-0812">Transmembrane</keyword>
<sequence length="139" mass="15830">MAVFIFAQDKQMMKYAMPAEQAAAQRKESLAQSHPITTVPKYNHEAKASSFITGKDIMLIVSSLLFCGLCIFFLIASENHLTQTSNELQQTERRLDDMATDKSNLTQEAQELSRYDRVMNIAKEHGLEMNEDNIRNVDK</sequence>
<evidence type="ECO:0000313" key="11">
    <source>
        <dbReference type="Proteomes" id="UP000243884"/>
    </source>
</evidence>